<evidence type="ECO:0000313" key="2">
    <source>
        <dbReference type="Proteomes" id="UP000670527"/>
    </source>
</evidence>
<dbReference type="RefSeq" id="WP_208307277.1">
    <property type="nucleotide sequence ID" value="NZ_JAGETX010000004.1"/>
</dbReference>
<gene>
    <name evidence="1" type="ORF">J4D97_08875</name>
</gene>
<organism evidence="1 2">
    <name type="scientific">Hymenobacter defluvii</name>
    <dbReference type="NCBI Taxonomy" id="2054411"/>
    <lineage>
        <taxon>Bacteria</taxon>
        <taxon>Pseudomonadati</taxon>
        <taxon>Bacteroidota</taxon>
        <taxon>Cytophagia</taxon>
        <taxon>Cytophagales</taxon>
        <taxon>Hymenobacteraceae</taxon>
        <taxon>Hymenobacter</taxon>
    </lineage>
</organism>
<evidence type="ECO:0000313" key="1">
    <source>
        <dbReference type="EMBL" id="MBO3270759.1"/>
    </source>
</evidence>
<dbReference type="EMBL" id="JAGETX010000004">
    <property type="protein sequence ID" value="MBO3270759.1"/>
    <property type="molecule type" value="Genomic_DNA"/>
</dbReference>
<proteinExistence type="predicted"/>
<reference evidence="1 2" key="1">
    <citation type="submission" date="2021-03" db="EMBL/GenBank/DDBJ databases">
        <authorList>
            <person name="Kim M.K."/>
        </authorList>
    </citation>
    <scope>NUCLEOTIDE SEQUENCE [LARGE SCALE GENOMIC DNA]</scope>
    <source>
        <strain evidence="1 2">BT507</strain>
    </source>
</reference>
<protein>
    <submittedName>
        <fullName evidence="1">Uncharacterized protein</fullName>
    </submittedName>
</protein>
<keyword evidence="2" id="KW-1185">Reference proteome</keyword>
<comment type="caution">
    <text evidence="1">The sequence shown here is derived from an EMBL/GenBank/DDBJ whole genome shotgun (WGS) entry which is preliminary data.</text>
</comment>
<accession>A0ABS3TAT0</accession>
<name>A0ABS3TAT0_9BACT</name>
<sequence>MKHRIAPTKLAIVQTLTGHKVRILKTDLMRENVQVKSLVTGLPFWTTPDQLRPL</sequence>
<dbReference type="Proteomes" id="UP000670527">
    <property type="component" value="Unassembled WGS sequence"/>
</dbReference>